<dbReference type="InterPro" id="IPR001119">
    <property type="entry name" value="SLH_dom"/>
</dbReference>
<accession>A0ABW5FFC9</accession>
<evidence type="ECO:0000313" key="3">
    <source>
        <dbReference type="EMBL" id="MFD2412646.1"/>
    </source>
</evidence>
<feature type="domain" description="SLH" evidence="2">
    <location>
        <begin position="212"/>
        <end position="275"/>
    </location>
</feature>
<protein>
    <submittedName>
        <fullName evidence="3">S-layer homology domain-containing protein</fullName>
    </submittedName>
</protein>
<dbReference type="RefSeq" id="WP_209993066.1">
    <property type="nucleotide sequence ID" value="NZ_JBHSVQ010000001.1"/>
</dbReference>
<dbReference type="EMBL" id="JBHUKY010000042">
    <property type="protein sequence ID" value="MFD2412646.1"/>
    <property type="molecule type" value="Genomic_DNA"/>
</dbReference>
<reference evidence="4" key="1">
    <citation type="journal article" date="2019" name="Int. J. Syst. Evol. Microbiol.">
        <title>The Global Catalogue of Microorganisms (GCM) 10K type strain sequencing project: providing services to taxonomists for standard genome sequencing and annotation.</title>
        <authorList>
            <consortium name="The Broad Institute Genomics Platform"/>
            <consortium name="The Broad Institute Genome Sequencing Center for Infectious Disease"/>
            <person name="Wu L."/>
            <person name="Ma J."/>
        </authorList>
    </citation>
    <scope>NUCLEOTIDE SEQUENCE [LARGE SCALE GENOMIC DNA]</scope>
    <source>
        <strain evidence="4">CCM 8725</strain>
    </source>
</reference>
<dbReference type="Proteomes" id="UP001597448">
    <property type="component" value="Unassembled WGS sequence"/>
</dbReference>
<comment type="caution">
    <text evidence="3">The sequence shown here is derived from an EMBL/GenBank/DDBJ whole genome shotgun (WGS) entry which is preliminary data.</text>
</comment>
<organism evidence="3 4">
    <name type="scientific">Paenibacillus rhizoplanae</name>
    <dbReference type="NCBI Taxonomy" id="1917181"/>
    <lineage>
        <taxon>Bacteria</taxon>
        <taxon>Bacillati</taxon>
        <taxon>Bacillota</taxon>
        <taxon>Bacilli</taxon>
        <taxon>Bacillales</taxon>
        <taxon>Paenibacillaceae</taxon>
        <taxon>Paenibacillus</taxon>
    </lineage>
</organism>
<evidence type="ECO:0000256" key="1">
    <source>
        <dbReference type="SAM" id="Phobius"/>
    </source>
</evidence>
<feature type="domain" description="SLH" evidence="2">
    <location>
        <begin position="77"/>
        <end position="139"/>
    </location>
</feature>
<evidence type="ECO:0000313" key="4">
    <source>
        <dbReference type="Proteomes" id="UP001597448"/>
    </source>
</evidence>
<name>A0ABW5FFC9_9BACL</name>
<keyword evidence="1" id="KW-1133">Transmembrane helix</keyword>
<gene>
    <name evidence="3" type="ORF">ACFSX3_22395</name>
</gene>
<feature type="transmembrane region" description="Helical" evidence="1">
    <location>
        <begin position="34"/>
        <end position="57"/>
    </location>
</feature>
<keyword evidence="1" id="KW-0812">Transmembrane</keyword>
<sequence>MADEITNIEIQISHREGNIELSGPKRLKRTVQSYSVKAVSAVLAGAMVLGGAGAAFADNSSTGASVAAATPQTAATASGIFSDVKTGFWAEKHIYKLATQGIVVGNNGLFRPGDSVTQQEAVLMALRFMKLQGNVNTSNEVALPNDFVVTNYYKPYVILAFQQGLLDKTTEMAADNLKSSWGERKASREWVAELLIRALGQSASASAAASRPTGFADDAKVSANKRGYINTAVELGLANGLTGNRFDPQGAVTRAQLATFFSRAEGHNTLEYDNTFKGTVSSLKDGKLGLYSNGSTLEFTLNANTAYFTSTSENRISLNEIQPYTKVTVIGATYSAAYVELTDPAVQVEQAEGVFTKLTPGIIWVDSANGYDQYPYDAGTAFLDVNGTVIQPASITAGSKLTLLRETFTGSRKVVKVQVTSGIVNKTAKGTVQSVDTAAKSIAFKNADGTVETFKWEEGTTLFSSQSSIIQPAELKAGAAVSYTIKDNTIRSVEVTSGVERVVKGFIYELTDSTIVYQKSDGTREVNLLAATPAIVIPNAVSPVIGDLIADKTGGDNVQLTLNSSDQVIKVEVLSRQIEQYAAATVVDYNTKTQYLTFTDNNGKAHVVKMDEKTKMSYGGLITTSLTTMGSRLVENRKIDVTSINERAMSVELTTKYSGTLTAINTSARTIVFKLGNGQLLTMSYPQAIEMFGKSGAVITDVPLNVPVTAVLASNQELISVLRVNGSSQFEIATINAGTNKMTVKLEGGSNSSELNLVNVPLTNEAGQKIALTELKAGDFVNLGFDGSTPLSLQSVKQVAGQVTAVDAAAGTFTVKDYTGASQPFTAGSGVRILRDGVTTNALSGLTTADRVLARKDASGVMIISVFSQLNRTFARYESATNEILTKRATLNDNYKFGLAPNVYIHQGDTTLPVQSLKENDNIIMYFNNGKVVEIVKQ</sequence>
<keyword evidence="4" id="KW-1185">Reference proteome</keyword>
<dbReference type="PROSITE" id="PS51272">
    <property type="entry name" value="SLH"/>
    <property type="match status" value="2"/>
</dbReference>
<evidence type="ECO:0000259" key="2">
    <source>
        <dbReference type="PROSITE" id="PS51272"/>
    </source>
</evidence>
<keyword evidence="1" id="KW-0472">Membrane</keyword>
<dbReference type="Pfam" id="PF00395">
    <property type="entry name" value="SLH"/>
    <property type="match status" value="2"/>
</dbReference>
<proteinExistence type="predicted"/>